<feature type="domain" description="DUF7947" evidence="2">
    <location>
        <begin position="198"/>
        <end position="275"/>
    </location>
</feature>
<gene>
    <name evidence="3" type="ORF">PY771_05355</name>
</gene>
<organism evidence="3 4">
    <name type="scientific">Aeromonas hydrophila</name>
    <dbReference type="NCBI Taxonomy" id="644"/>
    <lineage>
        <taxon>Bacteria</taxon>
        <taxon>Pseudomonadati</taxon>
        <taxon>Pseudomonadota</taxon>
        <taxon>Gammaproteobacteria</taxon>
        <taxon>Aeromonadales</taxon>
        <taxon>Aeromonadaceae</taxon>
        <taxon>Aeromonas</taxon>
    </lineage>
</organism>
<dbReference type="Proteomes" id="UP001214666">
    <property type="component" value="Chromosome"/>
</dbReference>
<dbReference type="InterPro" id="IPR057706">
    <property type="entry name" value="DUF7946"/>
</dbReference>
<reference evidence="3" key="1">
    <citation type="submission" date="2023-02" db="EMBL/GenBank/DDBJ databases">
        <title>The sequence of Aeromonas hydrophila K533.</title>
        <authorList>
            <person name="Luo X."/>
        </authorList>
    </citation>
    <scope>NUCLEOTIDE SEQUENCE</scope>
    <source>
        <strain evidence="3">K533</strain>
    </source>
</reference>
<sequence length="276" mass="30486">MAIELMEVPVTYDGKMADEHKIDLYALGGSLQGIARVLAVSSHFVVTGEYAKQFGSQGVKVYASEPKAKCFELSAIIEFAQQQQLFSGFGGALFGGIVAFVVAKASGNREEMKLLSQRLEQAIKELGNRDQQVIDRMMSTIEKMADALRPSVRNAVEPVGRECDTLTIGKKTDPYKTTIDKATRDAIWSEGDVTLTDLRDWEVVFTELDKESKTGKVRLVGDESNARIKADVSDPAFLMPDNKYLASYAHNQVITIKAKAMLKEGELDRFYVSDAI</sequence>
<dbReference type="EMBL" id="CP118942">
    <property type="protein sequence ID" value="WEE27747.1"/>
    <property type="molecule type" value="Genomic_DNA"/>
</dbReference>
<evidence type="ECO:0000313" key="4">
    <source>
        <dbReference type="Proteomes" id="UP001214666"/>
    </source>
</evidence>
<dbReference type="Pfam" id="PF25678">
    <property type="entry name" value="DUF7946"/>
    <property type="match status" value="1"/>
</dbReference>
<protein>
    <submittedName>
        <fullName evidence="3">Uncharacterized protein</fullName>
    </submittedName>
</protein>
<dbReference type="InterPro" id="IPR057707">
    <property type="entry name" value="DUF7947"/>
</dbReference>
<dbReference type="AlphaFoldDB" id="A0AAX3P8C4"/>
<evidence type="ECO:0000313" key="3">
    <source>
        <dbReference type="EMBL" id="WEE27747.1"/>
    </source>
</evidence>
<dbReference type="RefSeq" id="WP_275115794.1">
    <property type="nucleotide sequence ID" value="NZ_CP118942.1"/>
</dbReference>
<evidence type="ECO:0000259" key="2">
    <source>
        <dbReference type="Pfam" id="PF25679"/>
    </source>
</evidence>
<accession>A0AAX3P8C4</accession>
<dbReference type="Pfam" id="PF25679">
    <property type="entry name" value="DUF7947"/>
    <property type="match status" value="1"/>
</dbReference>
<name>A0AAX3P8C4_AERHY</name>
<evidence type="ECO:0000259" key="1">
    <source>
        <dbReference type="Pfam" id="PF25678"/>
    </source>
</evidence>
<feature type="domain" description="DUF7946" evidence="1">
    <location>
        <begin position="10"/>
        <end position="188"/>
    </location>
</feature>
<proteinExistence type="predicted"/>